<dbReference type="KEGG" id="nli:G3M70_04750"/>
<gene>
    <name evidence="3" type="ORF">G3M70_04750</name>
</gene>
<keyword evidence="2" id="KW-0732">Signal</keyword>
<feature type="transmembrane region" description="Helical" evidence="1">
    <location>
        <begin position="47"/>
        <end position="68"/>
    </location>
</feature>
<proteinExistence type="predicted"/>
<keyword evidence="1" id="KW-0472">Membrane</keyword>
<keyword evidence="1" id="KW-1133">Transmembrane helix</keyword>
<dbReference type="Pfam" id="PF14325">
    <property type="entry name" value="DUF4383"/>
    <property type="match status" value="1"/>
</dbReference>
<sequence length="131" mass="13399">MNTFATKLACFFSAAFLLAAVVGFFPNPVVGANGVFITNAAHNLVHLATSLGFAAVAILGNTASLAFLKGFGATYLLVGAVGFFVTGMGSEGMLLGFIHINAMDNFLHLALGTTILTSGILSGVVLKTQEA</sequence>
<feature type="transmembrane region" description="Helical" evidence="1">
    <location>
        <begin position="106"/>
        <end position="126"/>
    </location>
</feature>
<reference evidence="3 4" key="1">
    <citation type="submission" date="2020-02" db="EMBL/GenBank/DDBJ databases">
        <title>Genomic and physiological characterization of two novel Nitrospinaceae genera.</title>
        <authorList>
            <person name="Mueller A.J."/>
            <person name="Jung M.-Y."/>
            <person name="Strachan C.R."/>
            <person name="Herbold C.W."/>
            <person name="Kirkegaard R.H."/>
            <person name="Daims H."/>
        </authorList>
    </citation>
    <scope>NUCLEOTIDE SEQUENCE [LARGE SCALE GENOMIC DNA]</scope>
    <source>
        <strain evidence="3">EB</strain>
    </source>
</reference>
<feature type="transmembrane region" description="Helical" evidence="1">
    <location>
        <begin position="75"/>
        <end position="100"/>
    </location>
</feature>
<evidence type="ECO:0000256" key="1">
    <source>
        <dbReference type="SAM" id="Phobius"/>
    </source>
</evidence>
<dbReference type="AlphaFoldDB" id="A0A7T0FZE1"/>
<keyword evidence="1" id="KW-0812">Transmembrane</keyword>
<name>A0A7T0FZE1_9BACT</name>
<dbReference type="Proteomes" id="UP000594688">
    <property type="component" value="Chromosome"/>
</dbReference>
<accession>A0A7T0FZE1</accession>
<dbReference type="EMBL" id="CP048685">
    <property type="protein sequence ID" value="QPJ61234.1"/>
    <property type="molecule type" value="Genomic_DNA"/>
</dbReference>
<organism evidence="3 4">
    <name type="scientific">Candidatus Nitronauta litoralis</name>
    <dbReference type="NCBI Taxonomy" id="2705533"/>
    <lineage>
        <taxon>Bacteria</taxon>
        <taxon>Pseudomonadati</taxon>
        <taxon>Nitrospinota/Tectimicrobiota group</taxon>
        <taxon>Nitrospinota</taxon>
        <taxon>Nitrospinia</taxon>
        <taxon>Nitrospinales</taxon>
        <taxon>Nitrospinaceae</taxon>
        <taxon>Candidatus Nitronauta</taxon>
    </lineage>
</organism>
<evidence type="ECO:0000313" key="4">
    <source>
        <dbReference type="Proteomes" id="UP000594688"/>
    </source>
</evidence>
<feature type="chain" id="PRO_5032705926" evidence="2">
    <location>
        <begin position="20"/>
        <end position="131"/>
    </location>
</feature>
<evidence type="ECO:0000313" key="3">
    <source>
        <dbReference type="EMBL" id="QPJ61234.1"/>
    </source>
</evidence>
<feature type="signal peptide" evidence="2">
    <location>
        <begin position="1"/>
        <end position="19"/>
    </location>
</feature>
<evidence type="ECO:0000256" key="2">
    <source>
        <dbReference type="SAM" id="SignalP"/>
    </source>
</evidence>
<protein>
    <submittedName>
        <fullName evidence="3">DUF4383 domain-containing protein</fullName>
    </submittedName>
</protein>